<name>A0A0G2I2Q3_9EURO</name>
<dbReference type="PRINTS" id="PR00081">
    <property type="entry name" value="GDHRDH"/>
</dbReference>
<comment type="similarity">
    <text evidence="1">Belongs to the short-chain dehydrogenases/reductases (SDR) family.</text>
</comment>
<sequence>MSTYTGRKTAVIIGGAHGIGLATTELLLSRGATVPLTGPRLEPIAEAKAESTTLVKVAAQLSFTRPSQLASQLWLSTPLPRLWYTPSSRRLLWSLRTRRRRVSRRVAVLSPGFVDTPTMDKIGISRYEKVPFVQIGMKTTPVGRIASGKEVAKAAVFMEFEVTFSTGVEFLMNGGVEGV</sequence>
<evidence type="ECO:0000313" key="4">
    <source>
        <dbReference type="Proteomes" id="UP000034164"/>
    </source>
</evidence>
<dbReference type="EMBL" id="LCZI01000729">
    <property type="protein sequence ID" value="KKZ64887.1"/>
    <property type="molecule type" value="Genomic_DNA"/>
</dbReference>
<dbReference type="InterPro" id="IPR051122">
    <property type="entry name" value="SDR_DHRS6-like"/>
</dbReference>
<reference evidence="4" key="1">
    <citation type="journal article" date="2015" name="PLoS Genet.">
        <title>The dynamic genome and transcriptome of the human fungal pathogen Blastomyces and close relative Emmonsia.</title>
        <authorList>
            <person name="Munoz J.F."/>
            <person name="Gauthier G.M."/>
            <person name="Desjardins C.A."/>
            <person name="Gallo J.E."/>
            <person name="Holder J."/>
            <person name="Sullivan T.D."/>
            <person name="Marty A.J."/>
            <person name="Carmen J.C."/>
            <person name="Chen Z."/>
            <person name="Ding L."/>
            <person name="Gujja S."/>
            <person name="Magrini V."/>
            <person name="Misas E."/>
            <person name="Mitreva M."/>
            <person name="Priest M."/>
            <person name="Saif S."/>
            <person name="Whiston E.A."/>
            <person name="Young S."/>
            <person name="Zeng Q."/>
            <person name="Goldman W.E."/>
            <person name="Mardis E.R."/>
            <person name="Taylor J.W."/>
            <person name="McEwen J.G."/>
            <person name="Clay O.K."/>
            <person name="Klein B.S."/>
            <person name="Cuomo C.A."/>
        </authorList>
    </citation>
    <scope>NUCLEOTIDE SEQUENCE [LARGE SCALE GENOMIC DNA]</scope>
    <source>
        <strain evidence="4">UAMH 3008</strain>
    </source>
</reference>
<dbReference type="Gene3D" id="3.40.50.720">
    <property type="entry name" value="NAD(P)-binding Rossmann-like Domain"/>
    <property type="match status" value="2"/>
</dbReference>
<organism evidence="3 4">
    <name type="scientific">[Emmonsia] crescens</name>
    <dbReference type="NCBI Taxonomy" id="73230"/>
    <lineage>
        <taxon>Eukaryota</taxon>
        <taxon>Fungi</taxon>
        <taxon>Dikarya</taxon>
        <taxon>Ascomycota</taxon>
        <taxon>Pezizomycotina</taxon>
        <taxon>Eurotiomycetes</taxon>
        <taxon>Eurotiomycetidae</taxon>
        <taxon>Onygenales</taxon>
        <taxon>Ajellomycetaceae</taxon>
        <taxon>Emergomyces</taxon>
    </lineage>
</organism>
<comment type="caution">
    <text evidence="3">The sequence shown here is derived from an EMBL/GenBank/DDBJ whole genome shotgun (WGS) entry which is preliminary data.</text>
</comment>
<dbReference type="AlphaFoldDB" id="A0A0G2I2Q3"/>
<proteinExistence type="inferred from homology"/>
<dbReference type="VEuPathDB" id="FungiDB:EMCG_09205"/>
<dbReference type="Proteomes" id="UP000034164">
    <property type="component" value="Unassembled WGS sequence"/>
</dbReference>
<dbReference type="InterPro" id="IPR036291">
    <property type="entry name" value="NAD(P)-bd_dom_sf"/>
</dbReference>
<dbReference type="GO" id="GO:0016491">
    <property type="term" value="F:oxidoreductase activity"/>
    <property type="evidence" value="ECO:0007669"/>
    <property type="project" value="UniProtKB-KW"/>
</dbReference>
<evidence type="ECO:0008006" key="5">
    <source>
        <dbReference type="Google" id="ProtNLM"/>
    </source>
</evidence>
<dbReference type="PANTHER" id="PTHR43477:SF1">
    <property type="entry name" value="DIHYDROANTICAPSIN 7-DEHYDROGENASE"/>
    <property type="match status" value="1"/>
</dbReference>
<dbReference type="InterPro" id="IPR002347">
    <property type="entry name" value="SDR_fam"/>
</dbReference>
<gene>
    <name evidence="3" type="ORF">EMCG_09205</name>
</gene>
<dbReference type="PANTHER" id="PTHR43477">
    <property type="entry name" value="DIHYDROANTICAPSIN 7-DEHYDROGENASE"/>
    <property type="match status" value="1"/>
</dbReference>
<evidence type="ECO:0000256" key="1">
    <source>
        <dbReference type="ARBA" id="ARBA00006484"/>
    </source>
</evidence>
<keyword evidence="2" id="KW-0560">Oxidoreductase</keyword>
<evidence type="ECO:0000256" key="2">
    <source>
        <dbReference type="ARBA" id="ARBA00023002"/>
    </source>
</evidence>
<evidence type="ECO:0000313" key="3">
    <source>
        <dbReference type="EMBL" id="KKZ64887.1"/>
    </source>
</evidence>
<protein>
    <recommendedName>
        <fullName evidence="5">3-oxoacyl-[acyl-carrier protein] reductase</fullName>
    </recommendedName>
</protein>
<dbReference type="SUPFAM" id="SSF51735">
    <property type="entry name" value="NAD(P)-binding Rossmann-fold domains"/>
    <property type="match status" value="1"/>
</dbReference>
<dbReference type="OrthoDB" id="4187069at2759"/>
<accession>A0A0G2I2Q3</accession>